<sequence length="214" mass="23671">MANRVVIKPKQERSRMRVTTLLDAAEELVEELGVEGFAMSEVARRAGAAHGSLYRYFASREALLAALHERQLSQLEAAVVQASQKLGLKQAAPTPAEFLDVFLDPLRDFLARNRSYRLLRVGMPGAWQAASSEAELDARVVDELARALRTLVPGLEESRRVLAATLLLSLTDSTIIIEERPEVQREGRRVLELYLEDLVSNVSCEPSRTGGTTS</sequence>
<dbReference type="Proteomes" id="UP000254508">
    <property type="component" value="Chromosome"/>
</dbReference>
<reference evidence="5" key="1">
    <citation type="submission" date="2018-07" db="EMBL/GenBank/DDBJ databases">
        <title>Genome sequence of Erythrobacter strain YH-07, an antagonistic bacterium isolated from Yellow Sea.</title>
        <authorList>
            <person name="Tang T."/>
            <person name="Liu Q."/>
            <person name="Sun X."/>
        </authorList>
    </citation>
    <scope>NUCLEOTIDE SEQUENCE [LARGE SCALE GENOMIC DNA]</scope>
    <source>
        <strain evidence="5">YH-07</strain>
    </source>
</reference>
<dbReference type="InterPro" id="IPR041669">
    <property type="entry name" value="TetR_C_15"/>
</dbReference>
<dbReference type="InterPro" id="IPR001647">
    <property type="entry name" value="HTH_TetR"/>
</dbReference>
<evidence type="ECO:0000256" key="2">
    <source>
        <dbReference type="PROSITE-ProRule" id="PRU00335"/>
    </source>
</evidence>
<dbReference type="Pfam" id="PF17918">
    <property type="entry name" value="TetR_C_15"/>
    <property type="match status" value="1"/>
</dbReference>
<dbReference type="AlphaFoldDB" id="A0A345YHG1"/>
<dbReference type="EMBL" id="CP031357">
    <property type="protein sequence ID" value="AXK43363.1"/>
    <property type="molecule type" value="Genomic_DNA"/>
</dbReference>
<feature type="domain" description="HTH tetR-type" evidence="3">
    <location>
        <begin position="15"/>
        <end position="75"/>
    </location>
</feature>
<dbReference type="Gene3D" id="1.10.357.10">
    <property type="entry name" value="Tetracycline Repressor, domain 2"/>
    <property type="match status" value="1"/>
</dbReference>
<name>A0A345YHG1_9SPHN</name>
<dbReference type="PRINTS" id="PR00455">
    <property type="entry name" value="HTHTETR"/>
</dbReference>
<evidence type="ECO:0000313" key="5">
    <source>
        <dbReference type="Proteomes" id="UP000254508"/>
    </source>
</evidence>
<dbReference type="Pfam" id="PF00440">
    <property type="entry name" value="TetR_N"/>
    <property type="match status" value="1"/>
</dbReference>
<dbReference type="PANTHER" id="PTHR30055:SF223">
    <property type="entry name" value="HTH-TYPE TRANSCRIPTIONAL REGULATOR UIDR"/>
    <property type="match status" value="1"/>
</dbReference>
<gene>
    <name evidence="4" type="ORF">DVR09_14520</name>
</gene>
<evidence type="ECO:0000313" key="4">
    <source>
        <dbReference type="EMBL" id="AXK43363.1"/>
    </source>
</evidence>
<dbReference type="PANTHER" id="PTHR30055">
    <property type="entry name" value="HTH-TYPE TRANSCRIPTIONAL REGULATOR RUTR"/>
    <property type="match status" value="1"/>
</dbReference>
<evidence type="ECO:0000259" key="3">
    <source>
        <dbReference type="PROSITE" id="PS50977"/>
    </source>
</evidence>
<dbReference type="PROSITE" id="PS50977">
    <property type="entry name" value="HTH_TETR_2"/>
    <property type="match status" value="1"/>
</dbReference>
<dbReference type="KEGG" id="err:DVR09_14520"/>
<feature type="DNA-binding region" description="H-T-H motif" evidence="2">
    <location>
        <begin position="38"/>
        <end position="57"/>
    </location>
</feature>
<dbReference type="GO" id="GO:0000976">
    <property type="term" value="F:transcription cis-regulatory region binding"/>
    <property type="evidence" value="ECO:0007669"/>
    <property type="project" value="TreeGrafter"/>
</dbReference>
<accession>A0A345YHG1</accession>
<dbReference type="OrthoDB" id="9808189at2"/>
<dbReference type="SUPFAM" id="SSF46689">
    <property type="entry name" value="Homeodomain-like"/>
    <property type="match status" value="1"/>
</dbReference>
<dbReference type="InterPro" id="IPR009057">
    <property type="entry name" value="Homeodomain-like_sf"/>
</dbReference>
<protein>
    <submittedName>
        <fullName evidence="4">TetR/AcrR family transcriptional regulator</fullName>
    </submittedName>
</protein>
<keyword evidence="5" id="KW-1185">Reference proteome</keyword>
<dbReference type="RefSeq" id="WP_115417678.1">
    <property type="nucleotide sequence ID" value="NZ_CP031357.1"/>
</dbReference>
<organism evidence="4 5">
    <name type="scientific">Erythrobacter aureus</name>
    <dbReference type="NCBI Taxonomy" id="2182384"/>
    <lineage>
        <taxon>Bacteria</taxon>
        <taxon>Pseudomonadati</taxon>
        <taxon>Pseudomonadota</taxon>
        <taxon>Alphaproteobacteria</taxon>
        <taxon>Sphingomonadales</taxon>
        <taxon>Erythrobacteraceae</taxon>
        <taxon>Erythrobacter/Porphyrobacter group</taxon>
        <taxon>Erythrobacter</taxon>
    </lineage>
</organism>
<dbReference type="InterPro" id="IPR050109">
    <property type="entry name" value="HTH-type_TetR-like_transc_reg"/>
</dbReference>
<keyword evidence="1 2" id="KW-0238">DNA-binding</keyword>
<dbReference type="GO" id="GO:0003700">
    <property type="term" value="F:DNA-binding transcription factor activity"/>
    <property type="evidence" value="ECO:0007669"/>
    <property type="project" value="TreeGrafter"/>
</dbReference>
<proteinExistence type="predicted"/>
<evidence type="ECO:0000256" key="1">
    <source>
        <dbReference type="ARBA" id="ARBA00023125"/>
    </source>
</evidence>